<protein>
    <submittedName>
        <fullName evidence="1">Uncharacterized protein</fullName>
    </submittedName>
</protein>
<comment type="caution">
    <text evidence="1">The sequence shown here is derived from an EMBL/GenBank/DDBJ whole genome shotgun (WGS) entry which is preliminary data.</text>
</comment>
<dbReference type="EMBL" id="DQAY01000006">
    <property type="protein sequence ID" value="HCO21578.1"/>
    <property type="molecule type" value="Genomic_DNA"/>
</dbReference>
<organism evidence="1 2">
    <name type="scientific">Gimesia maris</name>
    <dbReference type="NCBI Taxonomy" id="122"/>
    <lineage>
        <taxon>Bacteria</taxon>
        <taxon>Pseudomonadati</taxon>
        <taxon>Planctomycetota</taxon>
        <taxon>Planctomycetia</taxon>
        <taxon>Planctomycetales</taxon>
        <taxon>Planctomycetaceae</taxon>
        <taxon>Gimesia</taxon>
    </lineage>
</organism>
<proteinExistence type="predicted"/>
<evidence type="ECO:0000313" key="2">
    <source>
        <dbReference type="Proteomes" id="UP000263642"/>
    </source>
</evidence>
<accession>A0A3D3R018</accession>
<name>A0A3D3R018_9PLAN</name>
<dbReference type="AlphaFoldDB" id="A0A3D3R018"/>
<reference evidence="1 2" key="1">
    <citation type="journal article" date="2018" name="Nat. Biotechnol.">
        <title>A standardized bacterial taxonomy based on genome phylogeny substantially revises the tree of life.</title>
        <authorList>
            <person name="Parks D.H."/>
            <person name="Chuvochina M."/>
            <person name="Waite D.W."/>
            <person name="Rinke C."/>
            <person name="Skarshewski A."/>
            <person name="Chaumeil P.A."/>
            <person name="Hugenholtz P."/>
        </authorList>
    </citation>
    <scope>NUCLEOTIDE SEQUENCE [LARGE SCALE GENOMIC DNA]</scope>
    <source>
        <strain evidence="1">UBA9375</strain>
    </source>
</reference>
<dbReference type="Proteomes" id="UP000263642">
    <property type="component" value="Unassembled WGS sequence"/>
</dbReference>
<gene>
    <name evidence="1" type="ORF">DIT97_00330</name>
</gene>
<evidence type="ECO:0000313" key="1">
    <source>
        <dbReference type="EMBL" id="HCO21578.1"/>
    </source>
</evidence>
<sequence>MTQQDLDNAVASATGEDLHAIRKRGFSLADPLEVDFDPEPDNQPAQTMDWDAWELESNVSLFAQPFGRFPGLT</sequence>